<feature type="chain" id="PRO_5044236538" evidence="2">
    <location>
        <begin position="29"/>
        <end position="744"/>
    </location>
</feature>
<evidence type="ECO:0000256" key="2">
    <source>
        <dbReference type="SAM" id="SignalP"/>
    </source>
</evidence>
<dbReference type="InterPro" id="IPR028994">
    <property type="entry name" value="Integrin_alpha_N"/>
</dbReference>
<dbReference type="PANTHER" id="PTHR44103">
    <property type="entry name" value="PROPROTEIN CONVERTASE P"/>
    <property type="match status" value="1"/>
</dbReference>
<feature type="signal peptide" evidence="2">
    <location>
        <begin position="1"/>
        <end position="28"/>
    </location>
</feature>
<dbReference type="AlphaFoldDB" id="A0AB39SYK2"/>
<gene>
    <name evidence="3" type="ORF">AB5J54_23255</name>
</gene>
<evidence type="ECO:0000256" key="1">
    <source>
        <dbReference type="ARBA" id="ARBA00022729"/>
    </source>
</evidence>
<protein>
    <submittedName>
        <fullName evidence="3">FG-GAP repeat domain-containing protein</fullName>
    </submittedName>
</protein>
<evidence type="ECO:0000313" key="3">
    <source>
        <dbReference type="EMBL" id="XDQ73242.1"/>
    </source>
</evidence>
<reference evidence="3" key="1">
    <citation type="submission" date="2024-07" db="EMBL/GenBank/DDBJ databases">
        <authorList>
            <person name="Yu S.T."/>
        </authorList>
    </citation>
    <scope>NUCLEOTIDE SEQUENCE</scope>
    <source>
        <strain evidence="3">R44</strain>
    </source>
</reference>
<organism evidence="3">
    <name type="scientific">Streptomyces sp. R44</name>
    <dbReference type="NCBI Taxonomy" id="3238633"/>
    <lineage>
        <taxon>Bacteria</taxon>
        <taxon>Bacillati</taxon>
        <taxon>Actinomycetota</taxon>
        <taxon>Actinomycetes</taxon>
        <taxon>Kitasatosporales</taxon>
        <taxon>Streptomycetaceae</taxon>
        <taxon>Streptomyces</taxon>
    </lineage>
</organism>
<keyword evidence="1 2" id="KW-0732">Signal</keyword>
<dbReference type="SUPFAM" id="SSF69318">
    <property type="entry name" value="Integrin alpha N-terminal domain"/>
    <property type="match status" value="1"/>
</dbReference>
<accession>A0AB39SYK2</accession>
<dbReference type="RefSeq" id="WP_369145848.1">
    <property type="nucleotide sequence ID" value="NZ_CP163444.1"/>
</dbReference>
<dbReference type="Pfam" id="PF13517">
    <property type="entry name" value="FG-GAP_3"/>
    <property type="match status" value="1"/>
</dbReference>
<dbReference type="PANTHER" id="PTHR44103:SF1">
    <property type="entry name" value="PROPROTEIN CONVERTASE P"/>
    <property type="match status" value="1"/>
</dbReference>
<dbReference type="EMBL" id="CP163444">
    <property type="protein sequence ID" value="XDQ73242.1"/>
    <property type="molecule type" value="Genomic_DNA"/>
</dbReference>
<sequence>MSRARAPRRHLTAAVTVALAVTVGTLTAVPAAVASTGTAVVAEAQQGEVPALLPDSFIGGNGPSGFLSRHYTAAEGMQYRWTRYADGVTTTLLPTGTYAGSVGSDVVVRYEGTRYELYDMATGADPVVIDTKALGTGFTFARLAGSTLVLSVPRPDGGTDIHLVSKPDGTLVDRTVSGVPASASFTYYDLSSPDTLILHYAPAGSSARRVALVDVATAKVLEDRVLTGNLYGAEASASATRLAWAEKDDTTTAALRVARRGQDESTRVPLGWGSPLTVDLLGDDWVTYSVTGGTKQYSSNPLHALTARSLTDGRTVKLLDTVDRVRGDSDGGLFVQGATVEHGEGVYRIAVGPDGTPAATLVASTGRSLVLTVTDQSVPETVDVSRLIGTVRLEWRFSGLPSALVTVELTHTASGRSKTLSASPDQTGRVLLGWNGEFDHGISAYNGDYTWRMTAKPANGIGPTIERTGALKVVGKPAPHSFSDSSSPDLLYRYGGRLYRYDARQVFGFGQGNPLTEVTIGSGWDAYDQIVTPGNIGSTEHADLITRDKTGVLWSYAGTGRPTAPFATRVKVGGGWGVYNKLTAGSDLNGDGRPDLLATDRTGVLWLYKGTGSATTPFSARVKLGGGWGVYNKIVATGNIGGGPAGDLVARDTAGVLWLYLGKGDGTFAARTRIGSGWNRYADVVAIGDANRDGRPDLLANGLMGGRDDSLAFYPGTGDWHAPFGARMNILTPSELTWQGHTLF</sequence>
<proteinExistence type="predicted"/>
<name>A0AB39SYK2_9ACTN</name>
<dbReference type="InterPro" id="IPR013517">
    <property type="entry name" value="FG-GAP"/>
</dbReference>